<dbReference type="Proteomes" id="UP000789595">
    <property type="component" value="Unassembled WGS sequence"/>
</dbReference>
<dbReference type="InterPro" id="IPR036047">
    <property type="entry name" value="F-box-like_dom_sf"/>
</dbReference>
<dbReference type="SUPFAM" id="SSF81383">
    <property type="entry name" value="F-box domain"/>
    <property type="match status" value="1"/>
</dbReference>
<keyword evidence="3" id="KW-1185">Reference proteome</keyword>
<dbReference type="EMBL" id="CAKKNE010000005">
    <property type="protein sequence ID" value="CAH0377339.1"/>
    <property type="molecule type" value="Genomic_DNA"/>
</dbReference>
<dbReference type="AlphaFoldDB" id="A0A8J2SVS6"/>
<dbReference type="PROSITE" id="PS50181">
    <property type="entry name" value="FBOX"/>
    <property type="match status" value="1"/>
</dbReference>
<proteinExistence type="predicted"/>
<evidence type="ECO:0000259" key="1">
    <source>
        <dbReference type="PROSITE" id="PS50181"/>
    </source>
</evidence>
<evidence type="ECO:0000313" key="2">
    <source>
        <dbReference type="EMBL" id="CAH0377339.1"/>
    </source>
</evidence>
<feature type="domain" description="F-box" evidence="1">
    <location>
        <begin position="59"/>
        <end position="107"/>
    </location>
</feature>
<gene>
    <name evidence="2" type="ORF">PECAL_5P19010</name>
</gene>
<comment type="caution">
    <text evidence="2">The sequence shown here is derived from an EMBL/GenBank/DDBJ whole genome shotgun (WGS) entry which is preliminary data.</text>
</comment>
<dbReference type="Gene3D" id="1.20.1280.50">
    <property type="match status" value="1"/>
</dbReference>
<evidence type="ECO:0000313" key="3">
    <source>
        <dbReference type="Proteomes" id="UP000789595"/>
    </source>
</evidence>
<protein>
    <recommendedName>
        <fullName evidence="1">F-box domain-containing protein</fullName>
    </recommendedName>
</protein>
<organism evidence="2 3">
    <name type="scientific">Pelagomonas calceolata</name>
    <dbReference type="NCBI Taxonomy" id="35677"/>
    <lineage>
        <taxon>Eukaryota</taxon>
        <taxon>Sar</taxon>
        <taxon>Stramenopiles</taxon>
        <taxon>Ochrophyta</taxon>
        <taxon>Pelagophyceae</taxon>
        <taxon>Pelagomonadales</taxon>
        <taxon>Pelagomonadaceae</taxon>
        <taxon>Pelagomonas</taxon>
    </lineage>
</organism>
<accession>A0A8J2SVS6</accession>
<sequence>MSGASDEGWVLVAAPQPAASEARNDDATVATAATAATVPSHEEAVARGQMMAATASAEIRPFDRLPDDGLAKVLAVLKQSEHRRVESVCQRWRQIRPRASTARVKSLRFRGRTVAILARRFGEAEGYYSTPYVFSNLADERMYFLVLDGTGDDFVISVPRDYNGTQFFLRMNPHTGVADHRGLTEDRAQATHFEAVETLFRGQREYYTLPDFFYFRLKATPPSFLKVHWREQIGVVPQACVTQHRRARYNEGHAFQIYDPR</sequence>
<dbReference type="InterPro" id="IPR001810">
    <property type="entry name" value="F-box_dom"/>
</dbReference>
<name>A0A8J2SVS6_9STRA</name>
<reference evidence="2" key="1">
    <citation type="submission" date="2021-11" db="EMBL/GenBank/DDBJ databases">
        <authorList>
            <consortium name="Genoscope - CEA"/>
            <person name="William W."/>
        </authorList>
    </citation>
    <scope>NUCLEOTIDE SEQUENCE</scope>
</reference>